<feature type="region of interest" description="Disordered" evidence="4">
    <location>
        <begin position="1263"/>
        <end position="1283"/>
    </location>
</feature>
<feature type="domain" description="DUF11" evidence="5">
    <location>
        <begin position="922"/>
        <end position="1035"/>
    </location>
</feature>
<feature type="domain" description="SD-repeat containing protein B" evidence="6">
    <location>
        <begin position="4"/>
        <end position="63"/>
    </location>
</feature>
<evidence type="ECO:0000256" key="3">
    <source>
        <dbReference type="ARBA" id="ARBA00022729"/>
    </source>
</evidence>
<proteinExistence type="predicted"/>
<dbReference type="Proteomes" id="UP000620366">
    <property type="component" value="Unassembled WGS sequence"/>
</dbReference>
<dbReference type="Pfam" id="PF17210">
    <property type="entry name" value="SdrD_B"/>
    <property type="match status" value="1"/>
</dbReference>
<feature type="compositionally biased region" description="Polar residues" evidence="4">
    <location>
        <begin position="885"/>
        <end position="897"/>
    </location>
</feature>
<dbReference type="EMBL" id="JACRSP010000002">
    <property type="protein sequence ID" value="MBC8535831.1"/>
    <property type="molecule type" value="Genomic_DNA"/>
</dbReference>
<dbReference type="Pfam" id="PF01345">
    <property type="entry name" value="DUF11"/>
    <property type="match status" value="10"/>
</dbReference>
<evidence type="ECO:0000259" key="5">
    <source>
        <dbReference type="Pfam" id="PF01345"/>
    </source>
</evidence>
<feature type="domain" description="DUF11" evidence="5">
    <location>
        <begin position="1167"/>
        <end position="1281"/>
    </location>
</feature>
<feature type="domain" description="DUF11" evidence="5">
    <location>
        <begin position="1414"/>
        <end position="1527"/>
    </location>
</feature>
<feature type="region of interest" description="Disordered" evidence="4">
    <location>
        <begin position="885"/>
        <end position="915"/>
    </location>
</feature>
<dbReference type="NCBIfam" id="TIGR01451">
    <property type="entry name" value="B_ant_repeat"/>
    <property type="match status" value="10"/>
</dbReference>
<keyword evidence="2" id="KW-0964">Secreted</keyword>
<feature type="domain" description="DUF11" evidence="5">
    <location>
        <begin position="799"/>
        <end position="912"/>
    </location>
</feature>
<dbReference type="InterPro" id="IPR001434">
    <property type="entry name" value="OmcB-like_DUF11"/>
</dbReference>
<dbReference type="InterPro" id="IPR013783">
    <property type="entry name" value="Ig-like_fold"/>
</dbReference>
<dbReference type="SUPFAM" id="SSF117074">
    <property type="entry name" value="Hypothetical protein PA1324"/>
    <property type="match status" value="1"/>
</dbReference>
<reference evidence="8" key="1">
    <citation type="submission" date="2020-08" db="EMBL/GenBank/DDBJ databases">
        <title>Genome public.</title>
        <authorList>
            <person name="Liu C."/>
            <person name="Sun Q."/>
        </authorList>
    </citation>
    <scope>NUCLEOTIDE SEQUENCE</scope>
    <source>
        <strain evidence="8">BX7</strain>
    </source>
</reference>
<dbReference type="InterPro" id="IPR047589">
    <property type="entry name" value="DUF11_rpt"/>
</dbReference>
<feature type="domain" description="DUF11" evidence="5">
    <location>
        <begin position="1291"/>
        <end position="1404"/>
    </location>
</feature>
<dbReference type="Gene3D" id="2.115.10.10">
    <property type="entry name" value="Tachylectin 2"/>
    <property type="match status" value="1"/>
</dbReference>
<dbReference type="PANTHER" id="PTHR34819:SF3">
    <property type="entry name" value="CELL SURFACE PROTEIN"/>
    <property type="match status" value="1"/>
</dbReference>
<accession>A0A926DCT3</accession>
<feature type="domain" description="DUF11" evidence="5">
    <location>
        <begin position="676"/>
        <end position="791"/>
    </location>
</feature>
<keyword evidence="9" id="KW-1185">Reference proteome</keyword>
<feature type="domain" description="DUF11" evidence="5">
    <location>
        <begin position="1659"/>
        <end position="1774"/>
    </location>
</feature>
<evidence type="ECO:0000256" key="4">
    <source>
        <dbReference type="SAM" id="MobiDB-lite"/>
    </source>
</evidence>
<feature type="domain" description="GEVED" evidence="7">
    <location>
        <begin position="461"/>
        <end position="547"/>
    </location>
</feature>
<dbReference type="GO" id="GO:0005576">
    <property type="term" value="C:extracellular region"/>
    <property type="evidence" value="ECO:0007669"/>
    <property type="project" value="UniProtKB-SubCell"/>
</dbReference>
<gene>
    <name evidence="8" type="ORF">H8695_03890</name>
</gene>
<evidence type="ECO:0000256" key="2">
    <source>
        <dbReference type="ARBA" id="ARBA00022525"/>
    </source>
</evidence>
<evidence type="ECO:0000313" key="8">
    <source>
        <dbReference type="EMBL" id="MBC8535831.1"/>
    </source>
</evidence>
<comment type="caution">
    <text evidence="8">The sequence shown here is derived from an EMBL/GenBank/DDBJ whole genome shotgun (WGS) entry which is preliminary data.</text>
</comment>
<dbReference type="Pfam" id="PF20009">
    <property type="entry name" value="GEVED"/>
    <property type="match status" value="1"/>
</dbReference>
<dbReference type="InterPro" id="IPR033764">
    <property type="entry name" value="Sdr_B"/>
</dbReference>
<keyword evidence="3" id="KW-0732">Signal</keyword>
<evidence type="ECO:0000259" key="6">
    <source>
        <dbReference type="Pfam" id="PF17210"/>
    </source>
</evidence>
<dbReference type="InterPro" id="IPR051172">
    <property type="entry name" value="Chlamydia_OmcB"/>
</dbReference>
<sequence length="1787" mass="181586">MAATITGIVFNDLNHNGQYDTGEPGIPGVYVTLYSAGGCTTTQTDAAGNYGFSVASAGTYTVYEPVASPNACPPTAFYQPNGFTMSNGPRKLTLSVTAAQVNNGAVIGSQNFSHDTVDNPLVCNTRLIQFVGRPTNWYNINIVTGQSVLQGPVSPAHDVNAIGYNILDNYLYGYDHTTNNIVRIDETGNLIQLLRPTGLPASNYNTGTFDISGFLYLFVNNGTRFYTVDLRPNSATFMKLVDPAAGYTEQTSNYGTALSAATNISDWVYDLVDGDLYGIQRNGVLTRIVPATGQVTSLTTTAPNPDASFGAVAIDSTGTIYAIANNDGTIYKYTFSGNTATGTAFSKTFFDSFNDGTMCPTAAVNVDYGDAPDTGSGNGQGNYNTLLANNGPRHELINALYLGTQVTADPDAHQNATATGDDLTLGIPDDGLTLPLTPVSLSATSYSLPVTVTNQTGVPANLYGWIDFNKNGLFEPDEAAPVVSVPSATGTQTAVLTFAIPAGTLSPGDTFLRLRLTTDSLSGATGIQDGRSVGPASDGEVEDYLITLAAIADLAVVKTADRATLTTGETITYTIAVSNLGPDPATDSVLHDVAPAELTGVLYSTDAGVTWFVWPGSLSLGTLAPGASNTILLRGVYSAAGNGAVANTAEVTTSATDPDLSNNTSTVITPVVPSADLSVTKTADPASVTAGQQLTYTLRVANGGPNTAQNVILTDAVPSAVLNVEYSTDGGVTYQPWSGSLSLGDMAINAVESVLIRGIVDPAASGSIVNTAIVASVTPDPDLSNNTSSVETPVEESADISVVKLGSPKPVQAGQTLSYTVAVANAGPSVAQAVTLTDPVTGELTDVEFSTDNGATFQSWPGSYQVGDMVPGSARTILIRGTVSSSADGDIENTATVSSPTPDPDPTNNSSTDVTPVDLSADLAVTKTGSPSPVPAGGALTYTVTVTNNGPSDAQTVTLSDAIPAEVESTEYSLDGISYQPWAGSVVLGTLAQGASQTVLIRGTVAAAAAGTISNTAVVSSPTPDPDPTNNEDTVIVPVNTSADLAVTKSGAPNPVNRGELLTYTVTVTNNGPDPAVDAVLTDAVPAELTGAEFSVDGGASWQSWTGTYALGTLANAASRQILIRGTVTPAAAGLIENTAVVSSDTPDPNPDNNEATELTAVGEAADLSVVKTSSPSPVQAGDQLTYTVVIANAGPDAAQNVELADLLPSGLLNPEFAVQGGSNFAPWVSPYQVGTLAAGGQFTVTIRATVDPSTAPGVISNTAVVSSSTPDPEPDNNTDSEDTPVEVLADVVVTKVANATPAVPSESFGYTIAVTNAGPSDAQNVILTDAVPAALLVPEFSVDGGGSYFPWSSPYALGTLAAGDSRSILIRGIVSPSATGALLNTAVAASSTPDPDLSNNTATDETLILSVADLSVVKTGSPNPVSAGGQIVYTLALANAGPAEAENVVLSDALPQGLSAAEVSLDGGVSWLPWSGTLSVGSLAAGEARTVLIRAAVGSDVTGTLQNTAVISSDTPDPNPDNNTSTEETAVEASADLAVVKTAQPSLVVPGDELTYTVVLSNAGPADAQNVLLSDELPAALLNAVFSTDGGATWQSWSSPYALGTLTAGESRSILIRATVGSASGSIVNTAVVSGTTPDPDPSNNSSSVETPVGALADLCITKTASPCPVGRGQRLVYTICVANAGPGDAQEVTIADTLPCELCNGALSLDGGACWQPWSGIYTLGTLPANTSVCIRVSGVVSRCACGNIVNTARVLSATPDPNPDNNTACTTTPVRGGCGSSSCC</sequence>
<comment type="subcellular location">
    <subcellularLocation>
        <location evidence="1">Secreted</location>
    </subcellularLocation>
</comment>
<dbReference type="Gene3D" id="2.60.40.10">
    <property type="entry name" value="Immunoglobulins"/>
    <property type="match status" value="11"/>
</dbReference>
<dbReference type="InterPro" id="IPR045474">
    <property type="entry name" value="GEVED"/>
</dbReference>
<evidence type="ECO:0000313" key="9">
    <source>
        <dbReference type="Proteomes" id="UP000620366"/>
    </source>
</evidence>
<dbReference type="RefSeq" id="WP_249299576.1">
    <property type="nucleotide sequence ID" value="NZ_JACRSP010000002.1"/>
</dbReference>
<feature type="domain" description="DUF11" evidence="5">
    <location>
        <begin position="1537"/>
        <end position="1651"/>
    </location>
</feature>
<name>A0A926DCT3_9FIRM</name>
<evidence type="ECO:0000256" key="1">
    <source>
        <dbReference type="ARBA" id="ARBA00004613"/>
    </source>
</evidence>
<dbReference type="SUPFAM" id="SSF101898">
    <property type="entry name" value="NHL repeat"/>
    <property type="match status" value="1"/>
</dbReference>
<feature type="domain" description="DUF11" evidence="5">
    <location>
        <begin position="1044"/>
        <end position="1157"/>
    </location>
</feature>
<dbReference type="PANTHER" id="PTHR34819">
    <property type="entry name" value="LARGE CYSTEINE-RICH PERIPLASMIC PROTEIN OMCB"/>
    <property type="match status" value="1"/>
</dbReference>
<evidence type="ECO:0000259" key="7">
    <source>
        <dbReference type="Pfam" id="PF20009"/>
    </source>
</evidence>
<feature type="domain" description="DUF11" evidence="5">
    <location>
        <begin position="553"/>
        <end position="667"/>
    </location>
</feature>
<organism evidence="8 9">
    <name type="scientific">Feifania hominis</name>
    <dbReference type="NCBI Taxonomy" id="2763660"/>
    <lineage>
        <taxon>Bacteria</taxon>
        <taxon>Bacillati</taxon>
        <taxon>Bacillota</taxon>
        <taxon>Clostridia</taxon>
        <taxon>Eubacteriales</taxon>
        <taxon>Feifaniaceae</taxon>
        <taxon>Feifania</taxon>
    </lineage>
</organism>
<feature type="compositionally biased region" description="Acidic residues" evidence="4">
    <location>
        <begin position="1273"/>
        <end position="1283"/>
    </location>
</feature>
<protein>
    <submittedName>
        <fullName evidence="8">DUF11 domain-containing protein</fullName>
    </submittedName>
</protein>